<gene>
    <name evidence="2" type="ORF">ColSpa_10268</name>
</gene>
<sequence>MSMLLCPNMNATVDAADDSLLFATMIQRWPVAAIALFTCTVAFLWHAVFKSDPWVTFPLVGAEYGGQESRRKTFMNGEAWNLYLSGYQKVISR</sequence>
<keyword evidence="1" id="KW-0812">Transmembrane</keyword>
<dbReference type="EMBL" id="BQXU01000034">
    <property type="protein sequence ID" value="GKT50087.1"/>
    <property type="molecule type" value="Genomic_DNA"/>
</dbReference>
<keyword evidence="3" id="KW-1185">Reference proteome</keyword>
<feature type="transmembrane region" description="Helical" evidence="1">
    <location>
        <begin position="29"/>
        <end position="49"/>
    </location>
</feature>
<reference evidence="2 3" key="1">
    <citation type="submission" date="2022-03" db="EMBL/GenBank/DDBJ databases">
        <title>Genome data of Colletotrichum spp.</title>
        <authorList>
            <person name="Utami Y.D."/>
            <person name="Hiruma K."/>
        </authorList>
    </citation>
    <scope>NUCLEOTIDE SEQUENCE [LARGE SCALE GENOMIC DNA]</scope>
    <source>
        <strain evidence="2 3">MAFF 239500</strain>
    </source>
</reference>
<organism evidence="2 3">
    <name type="scientific">Colletotrichum spaethianum</name>
    <dbReference type="NCBI Taxonomy" id="700344"/>
    <lineage>
        <taxon>Eukaryota</taxon>
        <taxon>Fungi</taxon>
        <taxon>Dikarya</taxon>
        <taxon>Ascomycota</taxon>
        <taxon>Pezizomycotina</taxon>
        <taxon>Sordariomycetes</taxon>
        <taxon>Hypocreomycetidae</taxon>
        <taxon>Glomerellales</taxon>
        <taxon>Glomerellaceae</taxon>
        <taxon>Colletotrichum</taxon>
        <taxon>Colletotrichum spaethianum species complex</taxon>
    </lineage>
</organism>
<evidence type="ECO:0000313" key="2">
    <source>
        <dbReference type="EMBL" id="GKT50087.1"/>
    </source>
</evidence>
<dbReference type="AlphaFoldDB" id="A0AA37UR44"/>
<protein>
    <submittedName>
        <fullName evidence="2">Uncharacterized protein</fullName>
    </submittedName>
</protein>
<dbReference type="RefSeq" id="XP_049132437.1">
    <property type="nucleotide sequence ID" value="XM_049276480.1"/>
</dbReference>
<comment type="caution">
    <text evidence="2">The sequence shown here is derived from an EMBL/GenBank/DDBJ whole genome shotgun (WGS) entry which is preliminary data.</text>
</comment>
<name>A0AA37UR44_9PEZI</name>
<evidence type="ECO:0000313" key="3">
    <source>
        <dbReference type="Proteomes" id="UP001055115"/>
    </source>
</evidence>
<keyword evidence="1" id="KW-0472">Membrane</keyword>
<dbReference type="GeneID" id="73331070"/>
<dbReference type="Proteomes" id="UP001055115">
    <property type="component" value="Unassembled WGS sequence"/>
</dbReference>
<keyword evidence="1" id="KW-1133">Transmembrane helix</keyword>
<proteinExistence type="predicted"/>
<accession>A0AA37UR44</accession>
<evidence type="ECO:0000256" key="1">
    <source>
        <dbReference type="SAM" id="Phobius"/>
    </source>
</evidence>